<name>A0ABW5A847_9RHOB</name>
<keyword evidence="10 19" id="KW-0547">Nucleotide-binding</keyword>
<dbReference type="SUPFAM" id="SSF52172">
    <property type="entry name" value="CheY-like"/>
    <property type="match status" value="1"/>
</dbReference>
<evidence type="ECO:0000256" key="11">
    <source>
        <dbReference type="ARBA" id="ARBA00022989"/>
    </source>
</evidence>
<dbReference type="InterPro" id="IPR036890">
    <property type="entry name" value="HATPase_C_sf"/>
</dbReference>
<evidence type="ECO:0000256" key="15">
    <source>
        <dbReference type="PROSITE-ProRule" id="PRU00169"/>
    </source>
</evidence>
<keyword evidence="20" id="KW-1185">Reference proteome</keyword>
<dbReference type="Pfam" id="PF01627">
    <property type="entry name" value="Hpt"/>
    <property type="match status" value="1"/>
</dbReference>
<dbReference type="Gene3D" id="3.30.565.10">
    <property type="entry name" value="Histidine kinase-like ATPase, C-terminal domain"/>
    <property type="match status" value="1"/>
</dbReference>
<keyword evidence="4" id="KW-1003">Cell membrane</keyword>
<dbReference type="EC" id="2.7.13.3" evidence="3"/>
<dbReference type="Gene3D" id="1.20.120.160">
    <property type="entry name" value="HPT domain"/>
    <property type="match status" value="1"/>
</dbReference>
<reference evidence="20" key="1">
    <citation type="journal article" date="2019" name="Int. J. Syst. Evol. Microbiol.">
        <title>The Global Catalogue of Microorganisms (GCM) 10K type strain sequencing project: providing services to taxonomists for standard genome sequencing and annotation.</title>
        <authorList>
            <consortium name="The Broad Institute Genomics Platform"/>
            <consortium name="The Broad Institute Genome Sequencing Center for Infectious Disease"/>
            <person name="Wu L."/>
            <person name="Ma J."/>
        </authorList>
    </citation>
    <scope>NUCLEOTIDE SEQUENCE [LARGE SCALE GENOMIC DNA]</scope>
    <source>
        <strain evidence="20">CCUG 55131</strain>
    </source>
</reference>
<dbReference type="SMART" id="SM00388">
    <property type="entry name" value="HisKA"/>
    <property type="match status" value="1"/>
</dbReference>
<keyword evidence="9" id="KW-0418">Kinase</keyword>
<comment type="caution">
    <text evidence="19">The sequence shown here is derived from an EMBL/GenBank/DDBJ whole genome shotgun (WGS) entry which is preliminary data.</text>
</comment>
<dbReference type="SUPFAM" id="SSF47384">
    <property type="entry name" value="Homodimeric domain of signal transducing histidine kinase"/>
    <property type="match status" value="1"/>
</dbReference>
<dbReference type="RefSeq" id="WP_377389463.1">
    <property type="nucleotide sequence ID" value="NZ_JBHUIX010000009.1"/>
</dbReference>
<dbReference type="InterPro" id="IPR036097">
    <property type="entry name" value="HisK_dim/P_sf"/>
</dbReference>
<dbReference type="PROSITE" id="PS50894">
    <property type="entry name" value="HPT"/>
    <property type="match status" value="1"/>
</dbReference>
<keyword evidence="7" id="KW-0808">Transferase</keyword>
<dbReference type="Pfam" id="PF02518">
    <property type="entry name" value="HATPase_c"/>
    <property type="match status" value="1"/>
</dbReference>
<dbReference type="InterPro" id="IPR003594">
    <property type="entry name" value="HATPase_dom"/>
</dbReference>
<feature type="modified residue" description="4-aspartylphosphate" evidence="15">
    <location>
        <position position="607"/>
    </location>
</feature>
<dbReference type="Gene3D" id="1.10.287.130">
    <property type="match status" value="1"/>
</dbReference>
<comment type="catalytic activity">
    <reaction evidence="1">
        <text>ATP + protein L-histidine = ADP + protein N-phospho-L-histidine.</text>
        <dbReference type="EC" id="2.7.13.3"/>
    </reaction>
</comment>
<keyword evidence="5" id="KW-0997">Cell inner membrane</keyword>
<evidence type="ECO:0000256" key="12">
    <source>
        <dbReference type="ARBA" id="ARBA00023012"/>
    </source>
</evidence>
<dbReference type="InterPro" id="IPR008207">
    <property type="entry name" value="Sig_transdc_His_kin_Hpt_dom"/>
</dbReference>
<dbReference type="InterPro" id="IPR005467">
    <property type="entry name" value="His_kinase_dom"/>
</dbReference>
<accession>A0ABW5A847</accession>
<dbReference type="PANTHER" id="PTHR43047">
    <property type="entry name" value="TWO-COMPONENT HISTIDINE PROTEIN KINASE"/>
    <property type="match status" value="1"/>
</dbReference>
<feature type="domain" description="Response regulatory" evidence="17">
    <location>
        <begin position="558"/>
        <end position="676"/>
    </location>
</feature>
<dbReference type="InterPro" id="IPR035965">
    <property type="entry name" value="PAS-like_dom_sf"/>
</dbReference>
<evidence type="ECO:0000256" key="7">
    <source>
        <dbReference type="ARBA" id="ARBA00022679"/>
    </source>
</evidence>
<keyword evidence="10 19" id="KW-0067">ATP-binding</keyword>
<evidence type="ECO:0000256" key="2">
    <source>
        <dbReference type="ARBA" id="ARBA00004429"/>
    </source>
</evidence>
<evidence type="ECO:0000259" key="18">
    <source>
        <dbReference type="PROSITE" id="PS50894"/>
    </source>
</evidence>
<keyword evidence="11" id="KW-1133">Transmembrane helix</keyword>
<evidence type="ECO:0000313" key="19">
    <source>
        <dbReference type="EMBL" id="MFD2174205.1"/>
    </source>
</evidence>
<keyword evidence="12" id="KW-0902">Two-component regulatory system</keyword>
<dbReference type="Gene3D" id="3.30.450.20">
    <property type="entry name" value="PAS domain"/>
    <property type="match status" value="1"/>
</dbReference>
<evidence type="ECO:0000259" key="16">
    <source>
        <dbReference type="PROSITE" id="PS50109"/>
    </source>
</evidence>
<dbReference type="PROSITE" id="PS50110">
    <property type="entry name" value="RESPONSE_REGULATORY"/>
    <property type="match status" value="1"/>
</dbReference>
<evidence type="ECO:0000256" key="10">
    <source>
        <dbReference type="ARBA" id="ARBA00022840"/>
    </source>
</evidence>
<dbReference type="PANTHER" id="PTHR43047:SF64">
    <property type="entry name" value="HISTIDINE KINASE CONTAINING CHEY-HOMOLOGOUS RECEIVER DOMAIN AND PAS DOMAIN-RELATED"/>
    <property type="match status" value="1"/>
</dbReference>
<dbReference type="InterPro" id="IPR004358">
    <property type="entry name" value="Sig_transdc_His_kin-like_C"/>
</dbReference>
<feature type="domain" description="HPt" evidence="18">
    <location>
        <begin position="714"/>
        <end position="813"/>
    </location>
</feature>
<evidence type="ECO:0000259" key="17">
    <source>
        <dbReference type="PROSITE" id="PS50110"/>
    </source>
</evidence>
<dbReference type="InterPro" id="IPR003661">
    <property type="entry name" value="HisK_dim/P_dom"/>
</dbReference>
<dbReference type="SUPFAM" id="SSF55785">
    <property type="entry name" value="PYP-like sensor domain (PAS domain)"/>
    <property type="match status" value="1"/>
</dbReference>
<keyword evidence="6 15" id="KW-0597">Phosphoprotein</keyword>
<gene>
    <name evidence="19" type="ORF">ACFSM0_08905</name>
</gene>
<dbReference type="PROSITE" id="PS50109">
    <property type="entry name" value="HIS_KIN"/>
    <property type="match status" value="1"/>
</dbReference>
<dbReference type="Proteomes" id="UP001597413">
    <property type="component" value="Unassembled WGS sequence"/>
</dbReference>
<dbReference type="SMART" id="SM00448">
    <property type="entry name" value="REC"/>
    <property type="match status" value="1"/>
</dbReference>
<evidence type="ECO:0000256" key="9">
    <source>
        <dbReference type="ARBA" id="ARBA00022777"/>
    </source>
</evidence>
<dbReference type="InterPro" id="IPR001789">
    <property type="entry name" value="Sig_transdc_resp-reg_receiver"/>
</dbReference>
<dbReference type="InterPro" id="IPR036641">
    <property type="entry name" value="HPT_dom_sf"/>
</dbReference>
<dbReference type="Gene3D" id="3.40.50.2300">
    <property type="match status" value="1"/>
</dbReference>
<evidence type="ECO:0000256" key="5">
    <source>
        <dbReference type="ARBA" id="ARBA00022519"/>
    </source>
</evidence>
<evidence type="ECO:0000313" key="20">
    <source>
        <dbReference type="Proteomes" id="UP001597413"/>
    </source>
</evidence>
<feature type="domain" description="Histidine kinase" evidence="16">
    <location>
        <begin position="315"/>
        <end position="536"/>
    </location>
</feature>
<dbReference type="CDD" id="cd00088">
    <property type="entry name" value="HPT"/>
    <property type="match status" value="1"/>
</dbReference>
<organism evidence="19 20">
    <name type="scientific">Rhodobacter lacus</name>
    <dbReference type="NCBI Taxonomy" id="1641972"/>
    <lineage>
        <taxon>Bacteria</taxon>
        <taxon>Pseudomonadati</taxon>
        <taxon>Pseudomonadota</taxon>
        <taxon>Alphaproteobacteria</taxon>
        <taxon>Rhodobacterales</taxon>
        <taxon>Rhodobacter group</taxon>
        <taxon>Rhodobacter</taxon>
    </lineage>
</organism>
<proteinExistence type="predicted"/>
<comment type="subcellular location">
    <subcellularLocation>
        <location evidence="2">Cell inner membrane</location>
        <topology evidence="2">Multi-pass membrane protein</topology>
    </subcellularLocation>
</comment>
<dbReference type="InterPro" id="IPR011006">
    <property type="entry name" value="CheY-like_superfamily"/>
</dbReference>
<dbReference type="SUPFAM" id="SSF55874">
    <property type="entry name" value="ATPase domain of HSP90 chaperone/DNA topoisomerase II/histidine kinase"/>
    <property type="match status" value="1"/>
</dbReference>
<dbReference type="GO" id="GO:0005524">
    <property type="term" value="F:ATP binding"/>
    <property type="evidence" value="ECO:0007669"/>
    <property type="project" value="UniProtKB-KW"/>
</dbReference>
<evidence type="ECO:0000256" key="6">
    <source>
        <dbReference type="ARBA" id="ARBA00022553"/>
    </source>
</evidence>
<dbReference type="SMART" id="SM00387">
    <property type="entry name" value="HATPase_c"/>
    <property type="match status" value="1"/>
</dbReference>
<sequence>MLSENQTQFTRRAAAMPDPAAGLAALCEALAQDVNRLTALRLDAARERPFNPHVSTLPEAWRASIVELNGAISAMVMAQGEQLFDHEDEIGTDPAAIYGLAVTRRHGLRGVTLGMFLGNFKIYRDTYLKWAAARAGRAEQRALWAEVLRGFFDRAEIAICTGWGKEVVNIDRGRLFAENQRLMNEKNKYLTIFESIHNPVVLIDPEGRVENMNFAAARLFSEDAMPGATYYGSGARRPFAALFGFALEELTGEAPEREIVTCAGRRRFAISTQEMLDVSRKFLGRVVSLTDVTEQHRAQQEAEALARAKTDFLATMSHEIRTPIHSIGGVVELMRQGALDPVQADYLEAIGRSARVMSSIVSEILDYSRIEAGGLALEAVPFPLEQLLDDVRQVIEPLVARKPAVRLIRAPYDRLPCLVGDPGKLRQILINLVGNAVKFTDAGVVMVQIERLAETEAGLRLRFSVRDTGPGIAPERLEEIFKPFTQSDGSIERKHGGTGLGLAISRRLAALMEAELGVESTPGEGSCFTLELTLGRAVEVGSGCGTSAAAELPRRALQFLIVEDDAVNRLVAGGLLRQAGHRVQIMPSGEAALQAVATQAFDLVLTDLNLPDLSGFELARTIRAHVDPAVAALPIVAMSAHGPAVDPAALEAAGINGFLAKPFQFARLEAVVQRVTGVAAPRPLSGQRPGPAPRADAGGLVDLGVLREHRAALGAGPAEQIVTTFVTAAQTTANELDLAAQTGEWRAAGLIAHRLKGAARHVGLNALAEEAERVERRAGQGAKAYAPIADLALSCRAAVGLVEALWAQLEAEA</sequence>
<dbReference type="Pfam" id="PF00072">
    <property type="entry name" value="Response_reg"/>
    <property type="match status" value="1"/>
</dbReference>
<dbReference type="EMBL" id="JBHUIX010000009">
    <property type="protein sequence ID" value="MFD2174205.1"/>
    <property type="molecule type" value="Genomic_DNA"/>
</dbReference>
<evidence type="ECO:0000256" key="1">
    <source>
        <dbReference type="ARBA" id="ARBA00000085"/>
    </source>
</evidence>
<keyword evidence="13" id="KW-0472">Membrane</keyword>
<dbReference type="Pfam" id="PF00512">
    <property type="entry name" value="HisKA"/>
    <property type="match status" value="1"/>
</dbReference>
<feature type="modified residue" description="Phosphohistidine" evidence="14">
    <location>
        <position position="753"/>
    </location>
</feature>
<evidence type="ECO:0000256" key="13">
    <source>
        <dbReference type="ARBA" id="ARBA00023136"/>
    </source>
</evidence>
<keyword evidence="8" id="KW-0812">Transmembrane</keyword>
<dbReference type="CDD" id="cd16922">
    <property type="entry name" value="HATPase_EvgS-ArcB-TorS-like"/>
    <property type="match status" value="1"/>
</dbReference>
<dbReference type="SUPFAM" id="SSF47226">
    <property type="entry name" value="Histidine-containing phosphotransfer domain, HPT domain"/>
    <property type="match status" value="1"/>
</dbReference>
<evidence type="ECO:0000256" key="8">
    <source>
        <dbReference type="ARBA" id="ARBA00022692"/>
    </source>
</evidence>
<dbReference type="CDD" id="cd00082">
    <property type="entry name" value="HisKA"/>
    <property type="match status" value="1"/>
</dbReference>
<protein>
    <recommendedName>
        <fullName evidence="3">histidine kinase</fullName>
        <ecNumber evidence="3">2.7.13.3</ecNumber>
    </recommendedName>
</protein>
<evidence type="ECO:0000256" key="14">
    <source>
        <dbReference type="PROSITE-ProRule" id="PRU00110"/>
    </source>
</evidence>
<dbReference type="CDD" id="cd17546">
    <property type="entry name" value="REC_hyHK_CKI1_RcsC-like"/>
    <property type="match status" value="1"/>
</dbReference>
<dbReference type="PRINTS" id="PR00344">
    <property type="entry name" value="BCTRLSENSOR"/>
</dbReference>
<evidence type="ECO:0000256" key="4">
    <source>
        <dbReference type="ARBA" id="ARBA00022475"/>
    </source>
</evidence>
<evidence type="ECO:0000256" key="3">
    <source>
        <dbReference type="ARBA" id="ARBA00012438"/>
    </source>
</evidence>